<reference evidence="2" key="1">
    <citation type="submission" date="2021-01" db="EMBL/GenBank/DDBJ databases">
        <authorList>
            <person name="Bezrukov I."/>
        </authorList>
    </citation>
    <scope>NUCLEOTIDE SEQUENCE</scope>
</reference>
<feature type="region of interest" description="Disordered" evidence="1">
    <location>
        <begin position="52"/>
        <end position="75"/>
    </location>
</feature>
<proteinExistence type="predicted"/>
<dbReference type="EMBL" id="LR999456">
    <property type="protein sequence ID" value="CAE6107948.1"/>
    <property type="molecule type" value="Genomic_DNA"/>
</dbReference>
<dbReference type="Proteomes" id="UP000682877">
    <property type="component" value="Chromosome 6"/>
</dbReference>
<name>A0A8S2ALJ4_ARAAE</name>
<protein>
    <submittedName>
        <fullName evidence="2">Uncharacterized protein</fullName>
    </submittedName>
</protein>
<evidence type="ECO:0000313" key="2">
    <source>
        <dbReference type="EMBL" id="CAE6107948.1"/>
    </source>
</evidence>
<dbReference type="PROSITE" id="PS51257">
    <property type="entry name" value="PROKAR_LIPOPROTEIN"/>
    <property type="match status" value="1"/>
</dbReference>
<accession>A0A8S2ALJ4</accession>
<sequence>MPIVRKWIKGPMWLHFLVGAPPVIVLSSACAGLAGGTVPALAQLASSSYRAAVHSSQPPQAQKDSKMQKSTTSPL</sequence>
<evidence type="ECO:0000313" key="3">
    <source>
        <dbReference type="Proteomes" id="UP000682877"/>
    </source>
</evidence>
<keyword evidence="3" id="KW-1185">Reference proteome</keyword>
<dbReference type="PANTHER" id="PTHR34459">
    <property type="entry name" value="OS01G0264500 PROTEIN"/>
    <property type="match status" value="1"/>
</dbReference>
<dbReference type="AlphaFoldDB" id="A0A8S2ALJ4"/>
<evidence type="ECO:0000256" key="1">
    <source>
        <dbReference type="SAM" id="MobiDB-lite"/>
    </source>
</evidence>
<organism evidence="2 3">
    <name type="scientific">Arabidopsis arenosa</name>
    <name type="common">Sand rock-cress</name>
    <name type="synonym">Cardaminopsis arenosa</name>
    <dbReference type="NCBI Taxonomy" id="38785"/>
    <lineage>
        <taxon>Eukaryota</taxon>
        <taxon>Viridiplantae</taxon>
        <taxon>Streptophyta</taxon>
        <taxon>Embryophyta</taxon>
        <taxon>Tracheophyta</taxon>
        <taxon>Spermatophyta</taxon>
        <taxon>Magnoliopsida</taxon>
        <taxon>eudicotyledons</taxon>
        <taxon>Gunneridae</taxon>
        <taxon>Pentapetalae</taxon>
        <taxon>rosids</taxon>
        <taxon>malvids</taxon>
        <taxon>Brassicales</taxon>
        <taxon>Brassicaceae</taxon>
        <taxon>Camelineae</taxon>
        <taxon>Arabidopsis</taxon>
    </lineage>
</organism>
<dbReference type="PANTHER" id="PTHR34459:SF3">
    <property type="entry name" value="OS01G0264500 PROTEIN"/>
    <property type="match status" value="1"/>
</dbReference>
<gene>
    <name evidence="2" type="ORF">AARE701A_LOCUS15548</name>
</gene>